<reference evidence="3 4" key="1">
    <citation type="journal article" date="2023" name="Arcadia Sci">
        <title>De novo assembly of a long-read Amblyomma americanum tick genome.</title>
        <authorList>
            <person name="Chou S."/>
            <person name="Poskanzer K.E."/>
            <person name="Rollins M."/>
            <person name="Thuy-Boun P.S."/>
        </authorList>
    </citation>
    <scope>NUCLEOTIDE SEQUENCE [LARGE SCALE GENOMIC DNA]</scope>
    <source>
        <strain evidence="3">F_SG_1</strain>
        <tissue evidence="3">Salivary glands</tissue>
    </source>
</reference>
<proteinExistence type="predicted"/>
<feature type="compositionally biased region" description="Basic residues" evidence="1">
    <location>
        <begin position="104"/>
        <end position="117"/>
    </location>
</feature>
<keyword evidence="2" id="KW-0732">Signal</keyword>
<sequence>MESWQHLTALSAVWMASWHVGSGITATSTCAGCQEESGRMAAAGGSSQRRPRRASRMQSVPGAAWPEPSCGRQDGRHRGAGDGGVLPLCRRRGAQTSAWSRGHTCTRHQRSGWKARA</sequence>
<dbReference type="EMBL" id="JARKHS020033047">
    <property type="protein sequence ID" value="KAK8759430.1"/>
    <property type="molecule type" value="Genomic_DNA"/>
</dbReference>
<evidence type="ECO:0000256" key="1">
    <source>
        <dbReference type="SAM" id="MobiDB-lite"/>
    </source>
</evidence>
<accession>A0AAQ4DAE0</accession>
<evidence type="ECO:0000256" key="2">
    <source>
        <dbReference type="SAM" id="SignalP"/>
    </source>
</evidence>
<evidence type="ECO:0000313" key="3">
    <source>
        <dbReference type="EMBL" id="KAK8759430.1"/>
    </source>
</evidence>
<comment type="caution">
    <text evidence="3">The sequence shown here is derived from an EMBL/GenBank/DDBJ whole genome shotgun (WGS) entry which is preliminary data.</text>
</comment>
<gene>
    <name evidence="3" type="ORF">V5799_002930</name>
</gene>
<feature type="chain" id="PRO_5042813415" description="Secreted protein" evidence="2">
    <location>
        <begin position="24"/>
        <end position="117"/>
    </location>
</feature>
<feature type="signal peptide" evidence="2">
    <location>
        <begin position="1"/>
        <end position="23"/>
    </location>
</feature>
<organism evidence="3 4">
    <name type="scientific">Amblyomma americanum</name>
    <name type="common">Lone star tick</name>
    <dbReference type="NCBI Taxonomy" id="6943"/>
    <lineage>
        <taxon>Eukaryota</taxon>
        <taxon>Metazoa</taxon>
        <taxon>Ecdysozoa</taxon>
        <taxon>Arthropoda</taxon>
        <taxon>Chelicerata</taxon>
        <taxon>Arachnida</taxon>
        <taxon>Acari</taxon>
        <taxon>Parasitiformes</taxon>
        <taxon>Ixodida</taxon>
        <taxon>Ixodoidea</taxon>
        <taxon>Ixodidae</taxon>
        <taxon>Amblyomminae</taxon>
        <taxon>Amblyomma</taxon>
    </lineage>
</organism>
<protein>
    <recommendedName>
        <fullName evidence="5">Secreted protein</fullName>
    </recommendedName>
</protein>
<keyword evidence="4" id="KW-1185">Reference proteome</keyword>
<evidence type="ECO:0008006" key="5">
    <source>
        <dbReference type="Google" id="ProtNLM"/>
    </source>
</evidence>
<feature type="region of interest" description="Disordered" evidence="1">
    <location>
        <begin position="38"/>
        <end position="117"/>
    </location>
</feature>
<name>A0AAQ4DAE0_AMBAM</name>
<evidence type="ECO:0000313" key="4">
    <source>
        <dbReference type="Proteomes" id="UP001321473"/>
    </source>
</evidence>
<dbReference type="AlphaFoldDB" id="A0AAQ4DAE0"/>
<dbReference type="Proteomes" id="UP001321473">
    <property type="component" value="Unassembled WGS sequence"/>
</dbReference>